<evidence type="ECO:0000256" key="1">
    <source>
        <dbReference type="SAM" id="MobiDB-lite"/>
    </source>
</evidence>
<gene>
    <name evidence="3" type="ORF">PTTG_27112</name>
</gene>
<protein>
    <recommendedName>
        <fullName evidence="6">Hydrophobin</fullName>
    </recommendedName>
</protein>
<proteinExistence type="predicted"/>
<sequence>MQLLKIIGLTFLAATLGPIQVLCNGCSEIPEHPTTWCITYKPVIKKGVLVSFGDARISKATPNGHCNPHGPGRMGTRYCCRTDAPPAVKDLSLTFGALKEVCVPETAYSVLPSERPPQAVGYGGGGEGLGGGYSGRGGRKG</sequence>
<keyword evidence="5" id="KW-1185">Reference proteome</keyword>
<feature type="compositionally biased region" description="Gly residues" evidence="1">
    <location>
        <begin position="121"/>
        <end position="141"/>
    </location>
</feature>
<feature type="region of interest" description="Disordered" evidence="1">
    <location>
        <begin position="116"/>
        <end position="141"/>
    </location>
</feature>
<reference evidence="4 5" key="3">
    <citation type="journal article" date="2017" name="G3 (Bethesda)">
        <title>Comparative analysis highlights variable genome content of wheat rusts and divergence of the mating loci.</title>
        <authorList>
            <person name="Cuomo C.A."/>
            <person name="Bakkeren G."/>
            <person name="Khalil H.B."/>
            <person name="Panwar V."/>
            <person name="Joly D."/>
            <person name="Linning R."/>
            <person name="Sakthikumar S."/>
            <person name="Song X."/>
            <person name="Adiconis X."/>
            <person name="Fan L."/>
            <person name="Goldberg J.M."/>
            <person name="Levin J.Z."/>
            <person name="Young S."/>
            <person name="Zeng Q."/>
            <person name="Anikster Y."/>
            <person name="Bruce M."/>
            <person name="Wang M."/>
            <person name="Yin C."/>
            <person name="McCallum B."/>
            <person name="Szabo L.J."/>
            <person name="Hulbert S."/>
            <person name="Chen X."/>
            <person name="Fellers J.P."/>
        </authorList>
    </citation>
    <scope>NUCLEOTIDE SEQUENCE</scope>
    <source>
        <strain evidence="4">isolate 1-1 / race 1 (BBBD)</strain>
        <strain evidence="5">Isolate 1-1 / race 1 (BBBD)</strain>
    </source>
</reference>
<dbReference type="EMBL" id="ADAS02000044">
    <property type="protein sequence ID" value="OAV93981.1"/>
    <property type="molecule type" value="Genomic_DNA"/>
</dbReference>
<feature type="chain" id="PRO_5008110085" description="Hydrophobin" evidence="2">
    <location>
        <begin position="24"/>
        <end position="141"/>
    </location>
</feature>
<evidence type="ECO:0000313" key="5">
    <source>
        <dbReference type="Proteomes" id="UP000005240"/>
    </source>
</evidence>
<feature type="signal peptide" evidence="2">
    <location>
        <begin position="1"/>
        <end position="23"/>
    </location>
</feature>
<name>A0A180GN30_PUCT1</name>
<organism evidence="3">
    <name type="scientific">Puccinia triticina (isolate 1-1 / race 1 (BBBD))</name>
    <name type="common">Brown leaf rust fungus</name>
    <dbReference type="NCBI Taxonomy" id="630390"/>
    <lineage>
        <taxon>Eukaryota</taxon>
        <taxon>Fungi</taxon>
        <taxon>Dikarya</taxon>
        <taxon>Basidiomycota</taxon>
        <taxon>Pucciniomycotina</taxon>
        <taxon>Pucciniomycetes</taxon>
        <taxon>Pucciniales</taxon>
        <taxon>Pucciniaceae</taxon>
        <taxon>Puccinia</taxon>
    </lineage>
</organism>
<dbReference type="Proteomes" id="UP000005240">
    <property type="component" value="Unassembled WGS sequence"/>
</dbReference>
<dbReference type="VEuPathDB" id="FungiDB:PTTG_27112"/>
<dbReference type="EnsemblFungi" id="PTTG_27112-t43_1">
    <property type="protein sequence ID" value="PTTG_27112-t43_1-p1"/>
    <property type="gene ID" value="PTTG_27112"/>
</dbReference>
<evidence type="ECO:0000313" key="3">
    <source>
        <dbReference type="EMBL" id="OAV93981.1"/>
    </source>
</evidence>
<evidence type="ECO:0000256" key="2">
    <source>
        <dbReference type="SAM" id="SignalP"/>
    </source>
</evidence>
<evidence type="ECO:0008006" key="6">
    <source>
        <dbReference type="Google" id="ProtNLM"/>
    </source>
</evidence>
<keyword evidence="2" id="KW-0732">Signal</keyword>
<accession>A0A180GN30</accession>
<reference evidence="4" key="4">
    <citation type="submission" date="2025-05" db="UniProtKB">
        <authorList>
            <consortium name="EnsemblFungi"/>
        </authorList>
    </citation>
    <scope>IDENTIFICATION</scope>
    <source>
        <strain evidence="4">isolate 1-1 / race 1 (BBBD)</strain>
    </source>
</reference>
<reference evidence="3" key="2">
    <citation type="submission" date="2016-05" db="EMBL/GenBank/DDBJ databases">
        <title>Comparative analysis highlights variable genome content of wheat rusts and divergence of the mating loci.</title>
        <authorList>
            <person name="Cuomo C.A."/>
            <person name="Bakkeren G."/>
            <person name="Szabo L."/>
            <person name="Khalil H."/>
            <person name="Joly D."/>
            <person name="Goldberg J."/>
            <person name="Young S."/>
            <person name="Zeng Q."/>
            <person name="Fellers J."/>
        </authorList>
    </citation>
    <scope>NUCLEOTIDE SEQUENCE [LARGE SCALE GENOMIC DNA]</scope>
    <source>
        <strain evidence="3">1-1 BBBD Race 1</strain>
    </source>
</reference>
<reference evidence="3" key="1">
    <citation type="submission" date="2009-11" db="EMBL/GenBank/DDBJ databases">
        <authorList>
            <consortium name="The Broad Institute Genome Sequencing Platform"/>
            <person name="Ward D."/>
            <person name="Feldgarden M."/>
            <person name="Earl A."/>
            <person name="Young S.K."/>
            <person name="Zeng Q."/>
            <person name="Koehrsen M."/>
            <person name="Alvarado L."/>
            <person name="Berlin A."/>
            <person name="Bochicchio J."/>
            <person name="Borenstein D."/>
            <person name="Chapman S.B."/>
            <person name="Chen Z."/>
            <person name="Engels R."/>
            <person name="Freedman E."/>
            <person name="Gellesch M."/>
            <person name="Goldberg J."/>
            <person name="Griggs A."/>
            <person name="Gujja S."/>
            <person name="Heilman E."/>
            <person name="Heiman D."/>
            <person name="Hepburn T."/>
            <person name="Howarth C."/>
            <person name="Jen D."/>
            <person name="Larson L."/>
            <person name="Lewis B."/>
            <person name="Mehta T."/>
            <person name="Park D."/>
            <person name="Pearson M."/>
            <person name="Roberts A."/>
            <person name="Saif S."/>
            <person name="Shea T."/>
            <person name="Shenoy N."/>
            <person name="Sisk P."/>
            <person name="Stolte C."/>
            <person name="Sykes S."/>
            <person name="Thomson T."/>
            <person name="Walk T."/>
            <person name="White J."/>
            <person name="Yandava C."/>
            <person name="Izard J."/>
            <person name="Baranova O.V."/>
            <person name="Blanton J.M."/>
            <person name="Tanner A.C."/>
            <person name="Dewhirst F.E."/>
            <person name="Haas B."/>
            <person name="Nusbaum C."/>
            <person name="Birren B."/>
        </authorList>
    </citation>
    <scope>NUCLEOTIDE SEQUENCE [LARGE SCALE GENOMIC DNA]</scope>
    <source>
        <strain evidence="3">1-1 BBBD Race 1</strain>
    </source>
</reference>
<evidence type="ECO:0000313" key="4">
    <source>
        <dbReference type="EnsemblFungi" id="PTTG_27112-t43_1-p1"/>
    </source>
</evidence>
<dbReference type="AlphaFoldDB" id="A0A180GN30"/>